<name>A0A6B3W0K5_9BACI</name>
<feature type="domain" description="Histidine kinase" evidence="14">
    <location>
        <begin position="474"/>
        <end position="687"/>
    </location>
</feature>
<dbReference type="Proteomes" id="UP000570010">
    <property type="component" value="Unassembled WGS sequence"/>
</dbReference>
<evidence type="ECO:0000256" key="8">
    <source>
        <dbReference type="ARBA" id="ARBA00022777"/>
    </source>
</evidence>
<feature type="transmembrane region" description="Helical" evidence="13">
    <location>
        <begin position="263"/>
        <end position="284"/>
    </location>
</feature>
<dbReference type="GO" id="GO:0005886">
    <property type="term" value="C:plasma membrane"/>
    <property type="evidence" value="ECO:0007669"/>
    <property type="project" value="UniProtKB-SubCell"/>
</dbReference>
<keyword evidence="13" id="KW-1133">Transmembrane helix</keyword>
<dbReference type="GO" id="GO:0000155">
    <property type="term" value="F:phosphorelay sensor kinase activity"/>
    <property type="evidence" value="ECO:0007669"/>
    <property type="project" value="InterPro"/>
</dbReference>
<dbReference type="AlphaFoldDB" id="A0A6B3W0K5"/>
<dbReference type="Pfam" id="PF00512">
    <property type="entry name" value="HisKA"/>
    <property type="match status" value="1"/>
</dbReference>
<dbReference type="SMART" id="SM00304">
    <property type="entry name" value="HAMP"/>
    <property type="match status" value="1"/>
</dbReference>
<evidence type="ECO:0000256" key="1">
    <source>
        <dbReference type="ARBA" id="ARBA00000085"/>
    </source>
</evidence>
<dbReference type="SUPFAM" id="SSF47384">
    <property type="entry name" value="Homodimeric domain of signal transducing histidine kinase"/>
    <property type="match status" value="1"/>
</dbReference>
<dbReference type="SUPFAM" id="SSF158472">
    <property type="entry name" value="HAMP domain-like"/>
    <property type="match status" value="1"/>
</dbReference>
<dbReference type="SUPFAM" id="SSF55874">
    <property type="entry name" value="ATPase domain of HSP90 chaperone/DNA topoisomerase II/histidine kinase"/>
    <property type="match status" value="1"/>
</dbReference>
<dbReference type="Pfam" id="PF00672">
    <property type="entry name" value="HAMP"/>
    <property type="match status" value="1"/>
</dbReference>
<evidence type="ECO:0000256" key="7">
    <source>
        <dbReference type="ARBA" id="ARBA00022741"/>
    </source>
</evidence>
<protein>
    <recommendedName>
        <fullName evidence="3">histidine kinase</fullName>
        <ecNumber evidence="3">2.7.13.3</ecNumber>
    </recommendedName>
</protein>
<evidence type="ECO:0000256" key="2">
    <source>
        <dbReference type="ARBA" id="ARBA00004651"/>
    </source>
</evidence>
<comment type="subcellular location">
    <subcellularLocation>
        <location evidence="2">Cell membrane</location>
        <topology evidence="2">Multi-pass membrane protein</topology>
    </subcellularLocation>
</comment>
<dbReference type="Pfam" id="PF02518">
    <property type="entry name" value="HATPase_c"/>
    <property type="match status" value="1"/>
</dbReference>
<comment type="caution">
    <text evidence="17">The sequence shown here is derived from an EMBL/GenBank/DDBJ whole genome shotgun (WGS) entry which is preliminary data.</text>
</comment>
<keyword evidence="12" id="KW-0175">Coiled coil</keyword>
<keyword evidence="7" id="KW-0547">Nucleotide-binding</keyword>
<dbReference type="InterPro" id="IPR036890">
    <property type="entry name" value="HATPase_C_sf"/>
</dbReference>
<dbReference type="RefSeq" id="WP_163241214.1">
    <property type="nucleotide sequence ID" value="NZ_JAAIWN010000010.1"/>
</dbReference>
<feature type="domain" description="HAMP" evidence="15">
    <location>
        <begin position="282"/>
        <end position="334"/>
    </location>
</feature>
<keyword evidence="5" id="KW-0597">Phosphoprotein</keyword>
<dbReference type="CDD" id="cd06225">
    <property type="entry name" value="HAMP"/>
    <property type="match status" value="1"/>
</dbReference>
<reference evidence="17 18" key="1">
    <citation type="submission" date="2020-02" db="EMBL/GenBank/DDBJ databases">
        <title>Bacillus aquiflavi sp. nov., isolated from yellow water of strong flavor Chinese baijiu in Yibin region of China.</title>
        <authorList>
            <person name="Xie J."/>
        </authorList>
    </citation>
    <scope>NUCLEOTIDE SEQUENCE [LARGE SCALE GENOMIC DNA]</scope>
    <source>
        <strain evidence="17 18">3H-10</strain>
    </source>
</reference>
<dbReference type="Gene3D" id="3.30.565.10">
    <property type="entry name" value="Histidine kinase-like ATPase, C-terminal domain"/>
    <property type="match status" value="1"/>
</dbReference>
<evidence type="ECO:0000313" key="19">
    <source>
        <dbReference type="Proteomes" id="UP000570010"/>
    </source>
</evidence>
<organism evidence="17 18">
    <name type="scientific">Bacillus aquiflavi</name>
    <dbReference type="NCBI Taxonomy" id="2672567"/>
    <lineage>
        <taxon>Bacteria</taxon>
        <taxon>Bacillati</taxon>
        <taxon>Bacillota</taxon>
        <taxon>Bacilli</taxon>
        <taxon>Bacillales</taxon>
        <taxon>Bacillaceae</taxon>
        <taxon>Bacillus</taxon>
    </lineage>
</organism>
<evidence type="ECO:0000313" key="17">
    <source>
        <dbReference type="EMBL" id="NEY81104.1"/>
    </source>
</evidence>
<gene>
    <name evidence="17" type="ORF">G4D64_06110</name>
    <name evidence="16" type="ORF">H1Z61_06145</name>
</gene>
<dbReference type="PRINTS" id="PR00344">
    <property type="entry name" value="BCTRLSENSOR"/>
</dbReference>
<dbReference type="InterPro" id="IPR003661">
    <property type="entry name" value="HisK_dim/P_dom"/>
</dbReference>
<dbReference type="PANTHER" id="PTHR43065:SF46">
    <property type="entry name" value="C4-DICARBOXYLATE TRANSPORT SENSOR PROTEIN DCTB"/>
    <property type="match status" value="1"/>
</dbReference>
<dbReference type="PROSITE" id="PS50109">
    <property type="entry name" value="HIS_KIN"/>
    <property type="match status" value="1"/>
</dbReference>
<dbReference type="Gene3D" id="3.30.450.20">
    <property type="entry name" value="PAS domain"/>
    <property type="match status" value="2"/>
</dbReference>
<dbReference type="Proteomes" id="UP000472971">
    <property type="component" value="Unassembled WGS sequence"/>
</dbReference>
<evidence type="ECO:0000256" key="12">
    <source>
        <dbReference type="SAM" id="Coils"/>
    </source>
</evidence>
<keyword evidence="10" id="KW-0902">Two-component regulatory system</keyword>
<keyword evidence="9" id="KW-0067">ATP-binding</keyword>
<evidence type="ECO:0000256" key="6">
    <source>
        <dbReference type="ARBA" id="ARBA00022679"/>
    </source>
</evidence>
<sequence length="703" mass="80767">MKRIINWLLSQPIRNKVLVFGVMMSTIPLLSMSLYYYFYVKADLEERILDKQELMLKNLSNEIELEFNQTLQQIQLLSSINDSNSENGSFYELLHKNTSIEEIVMTNEGGIVEKRVSRFKLNLALENEKWFTDEMWYDLQTNDQVYGEVEFNELGQPVMKAAVPYIEAGERKGIGVIVQLQKIIGKISSARHDDSSYIYLIDQNDRVIAHQDYSKLWQIQTVPKSKDVLGVKTRIDDLNWTLVMEQPTATAFRPINELFQNGLIVVIFITLIVSLISVYAGLYFTTPIVLIERAMKRLKIGYRTKPINILRTDELGKLAVSFNEMSEELQEKSFRLEQEKERLNVVVNGIGAGLALVTKDYEVTWMNPILKEWLNRKELSLPCYSLIGGKRTPCQECPITCPDLQNHQADRFMKFTIKSGEEKVFHHRVFSLNHTIEAEGEFLLVIEDVTEQKEMEEKIIQTDRLSALGLMASSFAHEVNNPLTTINVYAEDLTDRLELEDLERDEIQFYLKKINENTERCKKITRNLLNFSRKSNWTVTRIDIYETIENSINLVDYLFKKHQIQLQLEIEPNLPPILGDSLNLMQVLVNLLHNGIDAIEEEGTMTIAACKDREYVVLTVKDSGVGIRKEELSKLFDPFYTTKPVGKGTGLGLSVCYGIIQQFGGEIQMNSQVGVGTTVEVRLPIAPRIEEENDADNKAFSRR</sequence>
<dbReference type="CDD" id="cd18774">
    <property type="entry name" value="PDC2_HK_sensor"/>
    <property type="match status" value="1"/>
</dbReference>
<feature type="coiled-coil region" evidence="12">
    <location>
        <begin position="42"/>
        <end position="69"/>
    </location>
</feature>
<evidence type="ECO:0000256" key="5">
    <source>
        <dbReference type="ARBA" id="ARBA00022553"/>
    </source>
</evidence>
<dbReference type="InterPro" id="IPR003594">
    <property type="entry name" value="HATPase_dom"/>
</dbReference>
<feature type="transmembrane region" description="Helical" evidence="13">
    <location>
        <begin position="17"/>
        <end position="38"/>
    </location>
</feature>
<reference evidence="16 19" key="2">
    <citation type="submission" date="2020-07" db="EMBL/GenBank/DDBJ databases">
        <authorList>
            <person name="Feng H."/>
        </authorList>
    </citation>
    <scope>NUCLEOTIDE SEQUENCE [LARGE SCALE GENOMIC DNA]</scope>
    <source>
        <strain evidence="19">s-12</strain>
        <strain evidence="16">S-12</strain>
    </source>
</reference>
<evidence type="ECO:0000256" key="13">
    <source>
        <dbReference type="SAM" id="Phobius"/>
    </source>
</evidence>
<evidence type="ECO:0000259" key="15">
    <source>
        <dbReference type="PROSITE" id="PS50885"/>
    </source>
</evidence>
<dbReference type="EC" id="2.7.13.3" evidence="3"/>
<dbReference type="SMART" id="SM00387">
    <property type="entry name" value="HATPase_c"/>
    <property type="match status" value="1"/>
</dbReference>
<dbReference type="InterPro" id="IPR004358">
    <property type="entry name" value="Sig_transdc_His_kin-like_C"/>
</dbReference>
<dbReference type="PANTHER" id="PTHR43065">
    <property type="entry name" value="SENSOR HISTIDINE KINASE"/>
    <property type="match status" value="1"/>
</dbReference>
<evidence type="ECO:0000256" key="10">
    <source>
        <dbReference type="ARBA" id="ARBA00023012"/>
    </source>
</evidence>
<keyword evidence="11 13" id="KW-0472">Membrane</keyword>
<dbReference type="InterPro" id="IPR003660">
    <property type="entry name" value="HAMP_dom"/>
</dbReference>
<evidence type="ECO:0000256" key="11">
    <source>
        <dbReference type="ARBA" id="ARBA00023136"/>
    </source>
</evidence>
<accession>A0A6B3W0K5</accession>
<evidence type="ECO:0000259" key="14">
    <source>
        <dbReference type="PROSITE" id="PS50109"/>
    </source>
</evidence>
<dbReference type="InterPro" id="IPR005467">
    <property type="entry name" value="His_kinase_dom"/>
</dbReference>
<keyword evidence="18" id="KW-1185">Reference proteome</keyword>
<dbReference type="InterPro" id="IPR036097">
    <property type="entry name" value="HisK_dim/P_sf"/>
</dbReference>
<evidence type="ECO:0000256" key="4">
    <source>
        <dbReference type="ARBA" id="ARBA00022475"/>
    </source>
</evidence>
<keyword evidence="13" id="KW-0812">Transmembrane</keyword>
<dbReference type="PROSITE" id="PS50885">
    <property type="entry name" value="HAMP"/>
    <property type="match status" value="1"/>
</dbReference>
<evidence type="ECO:0000256" key="3">
    <source>
        <dbReference type="ARBA" id="ARBA00012438"/>
    </source>
</evidence>
<dbReference type="EMBL" id="JACEIO010000010">
    <property type="protein sequence ID" value="MBA4536737.1"/>
    <property type="molecule type" value="Genomic_DNA"/>
</dbReference>
<dbReference type="CDD" id="cd00082">
    <property type="entry name" value="HisKA"/>
    <property type="match status" value="1"/>
</dbReference>
<proteinExistence type="predicted"/>
<evidence type="ECO:0000313" key="18">
    <source>
        <dbReference type="Proteomes" id="UP000472971"/>
    </source>
</evidence>
<keyword evidence="6" id="KW-0808">Transferase</keyword>
<evidence type="ECO:0000256" key="9">
    <source>
        <dbReference type="ARBA" id="ARBA00022840"/>
    </source>
</evidence>
<dbReference type="GO" id="GO:0005524">
    <property type="term" value="F:ATP binding"/>
    <property type="evidence" value="ECO:0007669"/>
    <property type="project" value="UniProtKB-KW"/>
</dbReference>
<keyword evidence="4" id="KW-1003">Cell membrane</keyword>
<evidence type="ECO:0000313" key="16">
    <source>
        <dbReference type="EMBL" id="MBA4536737.1"/>
    </source>
</evidence>
<dbReference type="Gene3D" id="1.10.8.500">
    <property type="entry name" value="HAMP domain in histidine kinase"/>
    <property type="match status" value="1"/>
</dbReference>
<keyword evidence="8" id="KW-0418">Kinase</keyword>
<dbReference type="Gene3D" id="1.10.287.130">
    <property type="match status" value="1"/>
</dbReference>
<comment type="catalytic activity">
    <reaction evidence="1">
        <text>ATP + protein L-histidine = ADP + protein N-phospho-L-histidine.</text>
        <dbReference type="EC" id="2.7.13.3"/>
    </reaction>
</comment>
<dbReference type="SMART" id="SM00388">
    <property type="entry name" value="HisKA"/>
    <property type="match status" value="1"/>
</dbReference>
<dbReference type="EMBL" id="JAAIWN010000010">
    <property type="protein sequence ID" value="NEY81104.1"/>
    <property type="molecule type" value="Genomic_DNA"/>
</dbReference>